<evidence type="ECO:0000256" key="1">
    <source>
        <dbReference type="SAM" id="Coils"/>
    </source>
</evidence>
<dbReference type="AlphaFoldDB" id="A0A917CXZ6"/>
<keyword evidence="1" id="KW-0175">Coiled coil</keyword>
<dbReference type="RefSeq" id="WP_188530661.1">
    <property type="nucleotide sequence ID" value="NZ_BMGR01000005.1"/>
</dbReference>
<feature type="coiled-coil region" evidence="1">
    <location>
        <begin position="12"/>
        <end position="46"/>
    </location>
</feature>
<comment type="caution">
    <text evidence="2">The sequence shown here is derived from an EMBL/GenBank/DDBJ whole genome shotgun (WGS) entry which is preliminary data.</text>
</comment>
<evidence type="ECO:0000313" key="2">
    <source>
        <dbReference type="EMBL" id="GGG00612.1"/>
    </source>
</evidence>
<accession>A0A917CXZ6</accession>
<gene>
    <name evidence="2" type="ORF">GCM10010916_17200</name>
</gene>
<proteinExistence type="predicted"/>
<sequence length="69" mass="8357">MKPVLSIWKLDDQKASVLLDQLYDRIERLEKELDELKREKQPVRMIGHKHGVFEQFYRTQIEMTKSQVL</sequence>
<name>A0A917CXZ6_9BACL</name>
<protein>
    <submittedName>
        <fullName evidence="2">Uncharacterized protein</fullName>
    </submittedName>
</protein>
<dbReference type="Proteomes" id="UP000644756">
    <property type="component" value="Unassembled WGS sequence"/>
</dbReference>
<organism evidence="2 3">
    <name type="scientific">Paenibacillus abyssi</name>
    <dbReference type="NCBI Taxonomy" id="1340531"/>
    <lineage>
        <taxon>Bacteria</taxon>
        <taxon>Bacillati</taxon>
        <taxon>Bacillota</taxon>
        <taxon>Bacilli</taxon>
        <taxon>Bacillales</taxon>
        <taxon>Paenibacillaceae</taxon>
        <taxon>Paenibacillus</taxon>
    </lineage>
</organism>
<evidence type="ECO:0000313" key="3">
    <source>
        <dbReference type="Proteomes" id="UP000644756"/>
    </source>
</evidence>
<reference evidence="2" key="2">
    <citation type="submission" date="2020-09" db="EMBL/GenBank/DDBJ databases">
        <authorList>
            <person name="Sun Q."/>
            <person name="Zhou Y."/>
        </authorList>
    </citation>
    <scope>NUCLEOTIDE SEQUENCE</scope>
    <source>
        <strain evidence="2">CGMCC 1.12987</strain>
    </source>
</reference>
<reference evidence="2" key="1">
    <citation type="journal article" date="2014" name="Int. J. Syst. Evol. Microbiol.">
        <title>Complete genome sequence of Corynebacterium casei LMG S-19264T (=DSM 44701T), isolated from a smear-ripened cheese.</title>
        <authorList>
            <consortium name="US DOE Joint Genome Institute (JGI-PGF)"/>
            <person name="Walter F."/>
            <person name="Albersmeier A."/>
            <person name="Kalinowski J."/>
            <person name="Ruckert C."/>
        </authorList>
    </citation>
    <scope>NUCLEOTIDE SEQUENCE</scope>
    <source>
        <strain evidence="2">CGMCC 1.12987</strain>
    </source>
</reference>
<keyword evidence="3" id="KW-1185">Reference proteome</keyword>
<dbReference type="EMBL" id="BMGR01000005">
    <property type="protein sequence ID" value="GGG00612.1"/>
    <property type="molecule type" value="Genomic_DNA"/>
</dbReference>